<accession>A0ABU7LXM1</accession>
<keyword evidence="4" id="KW-0479">Metal-binding</keyword>
<organism evidence="11 12">
    <name type="scientific">Hyphobacterium marinum</name>
    <dbReference type="NCBI Taxonomy" id="3116574"/>
    <lineage>
        <taxon>Bacteria</taxon>
        <taxon>Pseudomonadati</taxon>
        <taxon>Pseudomonadota</taxon>
        <taxon>Alphaproteobacteria</taxon>
        <taxon>Maricaulales</taxon>
        <taxon>Maricaulaceae</taxon>
        <taxon>Hyphobacterium</taxon>
    </lineage>
</organism>
<sequence length="257" mass="27091">MSDLEFLRATTLGFDGLVHAFTTRAGGVSEGPYDSLNLSWKEGDNKAHVEENRARVTAALGLDKLVFANQVHGKTVHRVDAAPVGVWSVGEGDALMTDVPGLGLVAQTADCTPILLFDPDTRACAAIHSGWRGTVQNIAGETIDALGRDYGSRPESLRAAIGPAITPENYRVGPEVLGEFETMFGTLDGLAGPRDGEGGAGLDVSEACRRQLIAAGIPETQIERIAACTFSDPRFFSSRRARGGQFGGQGGIIGLRP</sequence>
<dbReference type="Proteomes" id="UP001310692">
    <property type="component" value="Unassembled WGS sequence"/>
</dbReference>
<evidence type="ECO:0000256" key="7">
    <source>
        <dbReference type="ARBA" id="ARBA00047989"/>
    </source>
</evidence>
<keyword evidence="12" id="KW-1185">Reference proteome</keyword>
<reference evidence="11 12" key="1">
    <citation type="submission" date="2024-01" db="EMBL/GenBank/DDBJ databases">
        <title>Hyphobacterium bacterium isolated from marine sediment.</title>
        <authorList>
            <person name="Zhao S."/>
        </authorList>
    </citation>
    <scope>NUCLEOTIDE SEQUENCE [LARGE SCALE GENOMIC DNA]</scope>
    <source>
        <strain evidence="11 12">Y60-23</strain>
    </source>
</reference>
<gene>
    <name evidence="11" type="primary">pgeF</name>
    <name evidence="11" type="ORF">V0U35_06325</name>
</gene>
<evidence type="ECO:0000256" key="1">
    <source>
        <dbReference type="ARBA" id="ARBA00000553"/>
    </source>
</evidence>
<comment type="catalytic activity">
    <reaction evidence="1">
        <text>inosine + phosphate = alpha-D-ribose 1-phosphate + hypoxanthine</text>
        <dbReference type="Rhea" id="RHEA:27646"/>
        <dbReference type="ChEBI" id="CHEBI:17368"/>
        <dbReference type="ChEBI" id="CHEBI:17596"/>
        <dbReference type="ChEBI" id="CHEBI:43474"/>
        <dbReference type="ChEBI" id="CHEBI:57720"/>
        <dbReference type="EC" id="2.4.2.1"/>
    </reaction>
    <physiologicalReaction direction="left-to-right" evidence="1">
        <dbReference type="Rhea" id="RHEA:27647"/>
    </physiologicalReaction>
</comment>
<evidence type="ECO:0000256" key="2">
    <source>
        <dbReference type="ARBA" id="ARBA00007353"/>
    </source>
</evidence>
<evidence type="ECO:0000256" key="6">
    <source>
        <dbReference type="ARBA" id="ARBA00022833"/>
    </source>
</evidence>
<evidence type="ECO:0000256" key="3">
    <source>
        <dbReference type="ARBA" id="ARBA00022679"/>
    </source>
</evidence>
<dbReference type="PANTHER" id="PTHR30616:SF2">
    <property type="entry name" value="PURINE NUCLEOSIDE PHOSPHORYLASE LACC1"/>
    <property type="match status" value="1"/>
</dbReference>
<dbReference type="SUPFAM" id="SSF64438">
    <property type="entry name" value="CNF1/YfiH-like putative cysteine hydrolases"/>
    <property type="match status" value="1"/>
</dbReference>
<dbReference type="InterPro" id="IPR011324">
    <property type="entry name" value="Cytotoxic_necrot_fac-like_cat"/>
</dbReference>
<evidence type="ECO:0000256" key="10">
    <source>
        <dbReference type="RuleBase" id="RU361274"/>
    </source>
</evidence>
<dbReference type="InterPro" id="IPR003730">
    <property type="entry name" value="Cu_polyphenol_OxRdtase"/>
</dbReference>
<proteinExistence type="inferred from homology"/>
<keyword evidence="3" id="KW-0808">Transferase</keyword>
<dbReference type="EMBL" id="JAZDRO010000002">
    <property type="protein sequence ID" value="MEE2566292.1"/>
    <property type="molecule type" value="Genomic_DNA"/>
</dbReference>
<dbReference type="Pfam" id="PF02578">
    <property type="entry name" value="Cu-oxidase_4"/>
    <property type="match status" value="1"/>
</dbReference>
<comment type="similarity">
    <text evidence="2 10">Belongs to the purine nucleoside phosphorylase YfiH/LACC1 family.</text>
</comment>
<dbReference type="InterPro" id="IPR038371">
    <property type="entry name" value="Cu_polyphenol_OxRdtase_sf"/>
</dbReference>
<evidence type="ECO:0000313" key="11">
    <source>
        <dbReference type="EMBL" id="MEE2566292.1"/>
    </source>
</evidence>
<dbReference type="RefSeq" id="WP_330195832.1">
    <property type="nucleotide sequence ID" value="NZ_JAZDRO010000002.1"/>
</dbReference>
<keyword evidence="5" id="KW-0378">Hydrolase</keyword>
<dbReference type="Gene3D" id="3.60.140.10">
    <property type="entry name" value="CNF1/YfiH-like putative cysteine hydrolases"/>
    <property type="match status" value="1"/>
</dbReference>
<evidence type="ECO:0000256" key="9">
    <source>
        <dbReference type="ARBA" id="ARBA00049893"/>
    </source>
</evidence>
<comment type="catalytic activity">
    <reaction evidence="8">
        <text>adenosine + phosphate = alpha-D-ribose 1-phosphate + adenine</text>
        <dbReference type="Rhea" id="RHEA:27642"/>
        <dbReference type="ChEBI" id="CHEBI:16335"/>
        <dbReference type="ChEBI" id="CHEBI:16708"/>
        <dbReference type="ChEBI" id="CHEBI:43474"/>
        <dbReference type="ChEBI" id="CHEBI:57720"/>
        <dbReference type="EC" id="2.4.2.1"/>
    </reaction>
    <physiologicalReaction direction="left-to-right" evidence="8">
        <dbReference type="Rhea" id="RHEA:27643"/>
    </physiologicalReaction>
</comment>
<name>A0ABU7LXM1_9PROT</name>
<evidence type="ECO:0000256" key="8">
    <source>
        <dbReference type="ARBA" id="ARBA00048968"/>
    </source>
</evidence>
<dbReference type="PANTHER" id="PTHR30616">
    <property type="entry name" value="UNCHARACTERIZED PROTEIN YFIH"/>
    <property type="match status" value="1"/>
</dbReference>
<evidence type="ECO:0000256" key="5">
    <source>
        <dbReference type="ARBA" id="ARBA00022801"/>
    </source>
</evidence>
<evidence type="ECO:0000256" key="4">
    <source>
        <dbReference type="ARBA" id="ARBA00022723"/>
    </source>
</evidence>
<comment type="catalytic activity">
    <reaction evidence="7">
        <text>adenosine + H2O + H(+) = inosine + NH4(+)</text>
        <dbReference type="Rhea" id="RHEA:24408"/>
        <dbReference type="ChEBI" id="CHEBI:15377"/>
        <dbReference type="ChEBI" id="CHEBI:15378"/>
        <dbReference type="ChEBI" id="CHEBI:16335"/>
        <dbReference type="ChEBI" id="CHEBI:17596"/>
        <dbReference type="ChEBI" id="CHEBI:28938"/>
        <dbReference type="EC" id="3.5.4.4"/>
    </reaction>
    <physiologicalReaction direction="left-to-right" evidence="7">
        <dbReference type="Rhea" id="RHEA:24409"/>
    </physiologicalReaction>
</comment>
<comment type="catalytic activity">
    <reaction evidence="9">
        <text>S-methyl-5'-thioadenosine + phosphate = 5-(methylsulfanyl)-alpha-D-ribose 1-phosphate + adenine</text>
        <dbReference type="Rhea" id="RHEA:11852"/>
        <dbReference type="ChEBI" id="CHEBI:16708"/>
        <dbReference type="ChEBI" id="CHEBI:17509"/>
        <dbReference type="ChEBI" id="CHEBI:43474"/>
        <dbReference type="ChEBI" id="CHEBI:58533"/>
        <dbReference type="EC" id="2.4.2.28"/>
    </reaction>
    <physiologicalReaction direction="left-to-right" evidence="9">
        <dbReference type="Rhea" id="RHEA:11853"/>
    </physiologicalReaction>
</comment>
<dbReference type="NCBIfam" id="TIGR00726">
    <property type="entry name" value="peptidoglycan editing factor PgeF"/>
    <property type="match status" value="1"/>
</dbReference>
<evidence type="ECO:0000313" key="12">
    <source>
        <dbReference type="Proteomes" id="UP001310692"/>
    </source>
</evidence>
<keyword evidence="6" id="KW-0862">Zinc</keyword>
<comment type="caution">
    <text evidence="11">The sequence shown here is derived from an EMBL/GenBank/DDBJ whole genome shotgun (WGS) entry which is preliminary data.</text>
</comment>
<dbReference type="CDD" id="cd16833">
    <property type="entry name" value="YfiH"/>
    <property type="match status" value="1"/>
</dbReference>
<protein>
    <recommendedName>
        <fullName evidence="10">Purine nucleoside phosphorylase</fullName>
    </recommendedName>
</protein>